<dbReference type="GO" id="GO:0000981">
    <property type="term" value="F:DNA-binding transcription factor activity, RNA polymerase II-specific"/>
    <property type="evidence" value="ECO:0007669"/>
    <property type="project" value="TreeGrafter"/>
</dbReference>
<dbReference type="InterPro" id="IPR036638">
    <property type="entry name" value="HLH_DNA-bd_sf"/>
</dbReference>
<reference evidence="2" key="1">
    <citation type="submission" date="2020-11" db="EMBL/GenBank/DDBJ databases">
        <authorList>
            <person name="Tran Van P."/>
        </authorList>
    </citation>
    <scope>NUCLEOTIDE SEQUENCE</scope>
</reference>
<evidence type="ECO:0000259" key="1">
    <source>
        <dbReference type="PROSITE" id="PS50888"/>
    </source>
</evidence>
<dbReference type="Pfam" id="PF00010">
    <property type="entry name" value="HLH"/>
    <property type="match status" value="1"/>
</dbReference>
<dbReference type="PANTHER" id="PTHR23349">
    <property type="entry name" value="BASIC HELIX-LOOP-HELIX TRANSCRIPTION FACTOR, TWIST"/>
    <property type="match status" value="1"/>
</dbReference>
<dbReference type="InterPro" id="IPR050283">
    <property type="entry name" value="E-box_TF_Regulators"/>
</dbReference>
<proteinExistence type="predicted"/>
<dbReference type="PROSITE" id="PS50888">
    <property type="entry name" value="BHLH"/>
    <property type="match status" value="1"/>
</dbReference>
<feature type="domain" description="BHLH" evidence="1">
    <location>
        <begin position="158"/>
        <end position="210"/>
    </location>
</feature>
<dbReference type="SUPFAM" id="SSF47459">
    <property type="entry name" value="HLH, helix-loop-helix DNA-binding domain"/>
    <property type="match status" value="1"/>
</dbReference>
<dbReference type="InterPro" id="IPR011598">
    <property type="entry name" value="bHLH_dom"/>
</dbReference>
<name>A0A7R9AUR8_TIMSH</name>
<dbReference type="AlphaFoldDB" id="A0A7R9AUR8"/>
<dbReference type="GO" id="GO:0032502">
    <property type="term" value="P:developmental process"/>
    <property type="evidence" value="ECO:0007669"/>
    <property type="project" value="TreeGrafter"/>
</dbReference>
<dbReference type="GO" id="GO:0046983">
    <property type="term" value="F:protein dimerization activity"/>
    <property type="evidence" value="ECO:0007669"/>
    <property type="project" value="InterPro"/>
</dbReference>
<evidence type="ECO:0000313" key="2">
    <source>
        <dbReference type="EMBL" id="CAD7260805.1"/>
    </source>
</evidence>
<dbReference type="Gene3D" id="4.10.280.10">
    <property type="entry name" value="Helix-loop-helix DNA-binding domain"/>
    <property type="match status" value="1"/>
</dbReference>
<dbReference type="GO" id="GO:0000977">
    <property type="term" value="F:RNA polymerase II transcription regulatory region sequence-specific DNA binding"/>
    <property type="evidence" value="ECO:0007669"/>
    <property type="project" value="TreeGrafter"/>
</dbReference>
<sequence>MNTEQRVTVLKTDDKELTDSVCECVYNTLKRKMTLKNAQKTKGLFNSVVPLLRSGAKVIGKQALDTGIGVLYDVANQRRTFKDALRQSVGEPGTHLKRKAEQKINTLMARSDYKGRRVGPHRYRHRPSRYVVNTRRMILQQFDRHTRRECMCHANRISGCNQSRSAYGGNPHHVNSAFTTLRTLIPTEPVDRKLSKIETLRLASSYISHLQAQLVAVSRDYPRPFVRVFFIVLGVISTHPVSANLNVALVSRAVATGIGARGKQ</sequence>
<dbReference type="EMBL" id="OC001856">
    <property type="protein sequence ID" value="CAD7260805.1"/>
    <property type="molecule type" value="Genomic_DNA"/>
</dbReference>
<gene>
    <name evidence="2" type="ORF">TSIB3V08_LOCUS4965</name>
</gene>
<accession>A0A7R9AUR8</accession>
<protein>
    <recommendedName>
        <fullName evidence="1">BHLH domain-containing protein</fullName>
    </recommendedName>
</protein>
<dbReference type="PANTHER" id="PTHR23349:SF42">
    <property type="entry name" value="BHLH DOMAIN-CONTAINING PROTEIN"/>
    <property type="match status" value="1"/>
</dbReference>
<dbReference type="SMART" id="SM00353">
    <property type="entry name" value="HLH"/>
    <property type="match status" value="1"/>
</dbReference>
<organism evidence="2">
    <name type="scientific">Timema shepardi</name>
    <name type="common">Walking stick</name>
    <dbReference type="NCBI Taxonomy" id="629360"/>
    <lineage>
        <taxon>Eukaryota</taxon>
        <taxon>Metazoa</taxon>
        <taxon>Ecdysozoa</taxon>
        <taxon>Arthropoda</taxon>
        <taxon>Hexapoda</taxon>
        <taxon>Insecta</taxon>
        <taxon>Pterygota</taxon>
        <taxon>Neoptera</taxon>
        <taxon>Polyneoptera</taxon>
        <taxon>Phasmatodea</taxon>
        <taxon>Timematodea</taxon>
        <taxon>Timematoidea</taxon>
        <taxon>Timematidae</taxon>
        <taxon>Timema</taxon>
    </lineage>
</organism>